<comment type="caution">
    <text evidence="1">The sequence shown here is derived from an EMBL/GenBank/DDBJ whole genome shotgun (WGS) entry which is preliminary data.</text>
</comment>
<accession>A0ACC2ZMA8</accession>
<dbReference type="EMBL" id="JAPDRP010000002">
    <property type="protein sequence ID" value="KAJ9648725.1"/>
    <property type="molecule type" value="Genomic_DNA"/>
</dbReference>
<keyword evidence="2" id="KW-1185">Reference proteome</keyword>
<evidence type="ECO:0000313" key="2">
    <source>
        <dbReference type="Proteomes" id="UP001172680"/>
    </source>
</evidence>
<organism evidence="1 2">
    <name type="scientific">Coniosporium tulheliwenetii</name>
    <dbReference type="NCBI Taxonomy" id="3383036"/>
    <lineage>
        <taxon>Eukaryota</taxon>
        <taxon>Fungi</taxon>
        <taxon>Dikarya</taxon>
        <taxon>Ascomycota</taxon>
        <taxon>Pezizomycotina</taxon>
        <taxon>Dothideomycetes</taxon>
        <taxon>Dothideomycetes incertae sedis</taxon>
        <taxon>Coniosporium</taxon>
    </lineage>
</organism>
<protein>
    <submittedName>
        <fullName evidence="1">Golgi transport complex subunit 6</fullName>
    </submittedName>
</protein>
<evidence type="ECO:0000313" key="1">
    <source>
        <dbReference type="EMBL" id="KAJ9648725.1"/>
    </source>
</evidence>
<sequence>MRAHILSADRETRPMLEEASSLLKQKKEIETKQRLLGAFNNHFLLTDAQATTLTSTAEPVDDEFFQLLRRTKKIHSDCQVLLGTEDQRLGLEILEQSSKQLDVAFQKLYRWTQREFKTLDLENPQISSSIRRALRVLAERPTLFQNCLDSFAEAREHTLSDAFYTALTGSTSDSTSHVSTKPIEFQAHDPLRYVGDMLAWAHSATVSEREALEVLFISEGDEMAKGIQAGLESDPWSRPEKGNEEIFDGRKALSQLVSRDLTGVARLLRQRTEQLIRSHVNATLAYRIANLLGFYKNMFTKLIGEEADVVDVLTGLEESALRQFRANMQDHVAAVQSELAVAPPDLSPPDFLEEALDMLKDLLKSYETSVTSSDSKGQGFRPVLAEALDPFLNGCENLWKRLPAPDGDVFAINCLAAARAVLSNYTFTSEKVLELEETIEEHTTNLVEHQHRFFVHNSGLQPLLAALAPLSESPEDLASIPTMEAFQPEALSATSQTLDDFLPSALMDAMENIKRLRDTKMAQEITEEAADRFCENFEYVESRILAADEIRATENGEEEEPSPSLRELFPRTGAEIRVLLS</sequence>
<dbReference type="Proteomes" id="UP001172680">
    <property type="component" value="Unassembled WGS sequence"/>
</dbReference>
<reference evidence="1" key="1">
    <citation type="submission" date="2022-10" db="EMBL/GenBank/DDBJ databases">
        <title>Culturing micro-colonial fungi from biological soil crusts in the Mojave desert and describing Neophaeococcomyces mojavensis, and introducing the new genera and species Taxawa tesnikishii.</title>
        <authorList>
            <person name="Kurbessoian T."/>
            <person name="Stajich J.E."/>
        </authorList>
    </citation>
    <scope>NUCLEOTIDE SEQUENCE</scope>
    <source>
        <strain evidence="1">JES_115</strain>
    </source>
</reference>
<name>A0ACC2ZMA8_9PEZI</name>
<gene>
    <name evidence="1" type="primary">COG6</name>
    <name evidence="1" type="ORF">H2199_000638</name>
</gene>
<proteinExistence type="predicted"/>